<reference evidence="3 4" key="1">
    <citation type="submission" date="2016-03" db="EMBL/GenBank/DDBJ databases">
        <authorList>
            <person name="Ploux O."/>
        </authorList>
    </citation>
    <scope>NUCLEOTIDE SEQUENCE [LARGE SCALE GENOMIC DNA]</scope>
    <source>
        <strain evidence="3 4">UAMH 11012</strain>
    </source>
</reference>
<dbReference type="Pfam" id="PF11951">
    <property type="entry name" value="Fungal_trans_2"/>
    <property type="match status" value="1"/>
</dbReference>
<keyword evidence="1" id="KW-0539">Nucleus</keyword>
<dbReference type="CDD" id="cd00067">
    <property type="entry name" value="GAL4"/>
    <property type="match status" value="1"/>
</dbReference>
<dbReference type="PANTHER" id="PTHR47784">
    <property type="entry name" value="STEROL UPTAKE CONTROL PROTEIN 2"/>
    <property type="match status" value="1"/>
</dbReference>
<organism evidence="3 4">
    <name type="scientific">Phialocephala subalpina</name>
    <dbReference type="NCBI Taxonomy" id="576137"/>
    <lineage>
        <taxon>Eukaryota</taxon>
        <taxon>Fungi</taxon>
        <taxon>Dikarya</taxon>
        <taxon>Ascomycota</taxon>
        <taxon>Pezizomycotina</taxon>
        <taxon>Leotiomycetes</taxon>
        <taxon>Helotiales</taxon>
        <taxon>Mollisiaceae</taxon>
        <taxon>Phialocephala</taxon>
        <taxon>Phialocephala fortinii species complex</taxon>
    </lineage>
</organism>
<dbReference type="GO" id="GO:0001228">
    <property type="term" value="F:DNA-binding transcription activator activity, RNA polymerase II-specific"/>
    <property type="evidence" value="ECO:0007669"/>
    <property type="project" value="TreeGrafter"/>
</dbReference>
<evidence type="ECO:0000259" key="2">
    <source>
        <dbReference type="PROSITE" id="PS50048"/>
    </source>
</evidence>
<evidence type="ECO:0000313" key="3">
    <source>
        <dbReference type="EMBL" id="CZR69101.1"/>
    </source>
</evidence>
<dbReference type="PROSITE" id="PS50048">
    <property type="entry name" value="ZN2_CY6_FUNGAL_2"/>
    <property type="match status" value="1"/>
</dbReference>
<dbReference type="OrthoDB" id="5386330at2759"/>
<protein>
    <recommendedName>
        <fullName evidence="2">Zn(2)-C6 fungal-type domain-containing protein</fullName>
    </recommendedName>
</protein>
<dbReference type="Gene3D" id="4.10.240.10">
    <property type="entry name" value="Zn(2)-C6 fungal-type DNA-binding domain"/>
    <property type="match status" value="1"/>
</dbReference>
<dbReference type="Pfam" id="PF00172">
    <property type="entry name" value="Zn_clus"/>
    <property type="match status" value="1"/>
</dbReference>
<dbReference type="AlphaFoldDB" id="A0A1L7XVP6"/>
<sequence>MRRVHRKTRLGCAQCKKRRVKCDEGRPSCANCVRNFLPCSLEFLTPSKPLHFLAPGRKLLSPQKPAQHGPLDLHCPSSSMDLKSLELLHHYTSFTCLSLGAERDIQVWQEIIPRIAQSYDFLLQGVLAVSALHLSTLQTSTVRRTELVQKAMRLQNLALPAFRHSLSLGNPDDIDAVFAFAGLVVPYMLAISGSSPNQIPNLDNRHPHWFHSVRGLVLLLGKIWEQLMRGPFVLLMKRSIVTDDYTINPDDVHFVELYQILQPRPSSSSHDVEALAACRGALDELRRIAALPCSVCRTVNRVGAVYIWPGTVSQEFVKLLDQRRPEALVIFAHYCMLLKRVNHIWCFVGVGTNMLRAVEKELDVEWKPWIEWAVSEPENREKQEVGAIEKCYQCPKLG</sequence>
<dbReference type="SUPFAM" id="SSF57701">
    <property type="entry name" value="Zn2/Cys6 DNA-binding domain"/>
    <property type="match status" value="1"/>
</dbReference>
<dbReference type="InterPro" id="IPR036864">
    <property type="entry name" value="Zn2-C6_fun-type_DNA-bd_sf"/>
</dbReference>
<dbReference type="GO" id="GO:0008270">
    <property type="term" value="F:zinc ion binding"/>
    <property type="evidence" value="ECO:0007669"/>
    <property type="project" value="InterPro"/>
</dbReference>
<dbReference type="InterPro" id="IPR021858">
    <property type="entry name" value="Fun_TF"/>
</dbReference>
<dbReference type="InterPro" id="IPR001138">
    <property type="entry name" value="Zn2Cys6_DnaBD"/>
</dbReference>
<gene>
    <name evidence="3" type="ORF">PAC_19002</name>
</gene>
<dbReference type="SMART" id="SM00066">
    <property type="entry name" value="GAL4"/>
    <property type="match status" value="1"/>
</dbReference>
<feature type="domain" description="Zn(2)-C6 fungal-type" evidence="2">
    <location>
        <begin position="11"/>
        <end position="41"/>
    </location>
</feature>
<accession>A0A1L7XVP6</accession>
<dbReference type="PANTHER" id="PTHR47784:SF5">
    <property type="entry name" value="STEROL UPTAKE CONTROL PROTEIN 2"/>
    <property type="match status" value="1"/>
</dbReference>
<dbReference type="InterPro" id="IPR053157">
    <property type="entry name" value="Sterol_Uptake_Regulator"/>
</dbReference>
<dbReference type="EMBL" id="FJOG01000065">
    <property type="protein sequence ID" value="CZR69101.1"/>
    <property type="molecule type" value="Genomic_DNA"/>
</dbReference>
<evidence type="ECO:0000256" key="1">
    <source>
        <dbReference type="ARBA" id="ARBA00023242"/>
    </source>
</evidence>
<dbReference type="Proteomes" id="UP000184330">
    <property type="component" value="Unassembled WGS sequence"/>
</dbReference>
<dbReference type="PROSITE" id="PS00463">
    <property type="entry name" value="ZN2_CY6_FUNGAL_1"/>
    <property type="match status" value="1"/>
</dbReference>
<name>A0A1L7XVP6_9HELO</name>
<proteinExistence type="predicted"/>
<keyword evidence="4" id="KW-1185">Reference proteome</keyword>
<evidence type="ECO:0000313" key="4">
    <source>
        <dbReference type="Proteomes" id="UP000184330"/>
    </source>
</evidence>